<dbReference type="EMBL" id="OZ022408">
    <property type="protein sequence ID" value="CAK9439205.1"/>
    <property type="molecule type" value="Genomic_DNA"/>
</dbReference>
<dbReference type="SUPFAM" id="SSF54928">
    <property type="entry name" value="RNA-binding domain, RBD"/>
    <property type="match status" value="2"/>
</dbReference>
<dbReference type="RefSeq" id="XP_066830367.1">
    <property type="nucleotide sequence ID" value="XM_066973538.1"/>
</dbReference>
<dbReference type="GeneID" id="92208625"/>
<proteinExistence type="predicted"/>
<dbReference type="Proteomes" id="UP001497383">
    <property type="component" value="Chromosome 4"/>
</dbReference>
<keyword evidence="1" id="KW-0694">RNA-binding</keyword>
<organism evidence="3 4">
    <name type="scientific">Lodderomyces beijingensis</name>
    <dbReference type="NCBI Taxonomy" id="1775926"/>
    <lineage>
        <taxon>Eukaryota</taxon>
        <taxon>Fungi</taxon>
        <taxon>Dikarya</taxon>
        <taxon>Ascomycota</taxon>
        <taxon>Saccharomycotina</taxon>
        <taxon>Pichiomycetes</taxon>
        <taxon>Debaryomycetaceae</taxon>
        <taxon>Candida/Lodderomyces clade</taxon>
        <taxon>Lodderomyces</taxon>
    </lineage>
</organism>
<feature type="domain" description="RRM" evidence="2">
    <location>
        <begin position="8"/>
        <end position="88"/>
    </location>
</feature>
<sequence>MSSIEPKQTIYLNNLKDKVSLNKLKPALINLLNSHHLTPKSVKVASTLRLRGQAFITFNDTTESTQAIQCLQNRILFNKPICAAFAKTENDAVMAASLDQHELAQRKRIRHERRVSKNLHLRNLKRAKGAIDAKKSAKKREVDISEWRNLPPNRILLLQNISSGGDATGGIEAIFETFPGLEHVRFVQARNLALINFENEEMAKRCFENVDVESLKVKFGDDIIFSYAKK</sequence>
<evidence type="ECO:0000259" key="2">
    <source>
        <dbReference type="PROSITE" id="PS50102"/>
    </source>
</evidence>
<reference evidence="3 4" key="1">
    <citation type="submission" date="2024-03" db="EMBL/GenBank/DDBJ databases">
        <authorList>
            <person name="Brejova B."/>
        </authorList>
    </citation>
    <scope>NUCLEOTIDE SEQUENCE [LARGE SCALE GENOMIC DNA]</scope>
    <source>
        <strain evidence="3 4">CBS 14171</strain>
    </source>
</reference>
<dbReference type="InterPro" id="IPR000504">
    <property type="entry name" value="RRM_dom"/>
</dbReference>
<keyword evidence="4" id="KW-1185">Reference proteome</keyword>
<evidence type="ECO:0000313" key="4">
    <source>
        <dbReference type="Proteomes" id="UP001497383"/>
    </source>
</evidence>
<evidence type="ECO:0000256" key="1">
    <source>
        <dbReference type="PROSITE-ProRule" id="PRU00176"/>
    </source>
</evidence>
<dbReference type="Gene3D" id="3.30.70.330">
    <property type="match status" value="2"/>
</dbReference>
<gene>
    <name evidence="3" type="ORF">LODBEIA_P34290</name>
</gene>
<dbReference type="InterPro" id="IPR012677">
    <property type="entry name" value="Nucleotide-bd_a/b_plait_sf"/>
</dbReference>
<feature type="domain" description="RRM" evidence="2">
    <location>
        <begin position="154"/>
        <end position="230"/>
    </location>
</feature>
<dbReference type="Pfam" id="PF00076">
    <property type="entry name" value="RRM_1"/>
    <property type="match status" value="1"/>
</dbReference>
<protein>
    <recommendedName>
        <fullName evidence="2">RRM domain-containing protein</fullName>
    </recommendedName>
</protein>
<accession>A0ABP0ZM22</accession>
<name>A0ABP0ZM22_9ASCO</name>
<dbReference type="InterPro" id="IPR035979">
    <property type="entry name" value="RBD_domain_sf"/>
</dbReference>
<evidence type="ECO:0000313" key="3">
    <source>
        <dbReference type="EMBL" id="CAK9439205.1"/>
    </source>
</evidence>
<dbReference type="PROSITE" id="PS50102">
    <property type="entry name" value="RRM"/>
    <property type="match status" value="2"/>
</dbReference>